<feature type="signal peptide" evidence="1">
    <location>
        <begin position="1"/>
        <end position="17"/>
    </location>
</feature>
<feature type="chain" id="PRO_5045476614" description="Secreted protein" evidence="1">
    <location>
        <begin position="18"/>
        <end position="142"/>
    </location>
</feature>
<name>A0ABN7BD18_9HEMI</name>
<proteinExistence type="predicted"/>
<accession>A0ABN7BD18</accession>
<keyword evidence="1" id="KW-0732">Signal</keyword>
<evidence type="ECO:0000313" key="2">
    <source>
        <dbReference type="EMBL" id="BET02268.1"/>
    </source>
</evidence>
<dbReference type="Proteomes" id="UP001307889">
    <property type="component" value="Chromosome 14"/>
</dbReference>
<protein>
    <recommendedName>
        <fullName evidence="4">Secreted protein</fullName>
    </recommendedName>
</protein>
<evidence type="ECO:0008006" key="4">
    <source>
        <dbReference type="Google" id="ProtNLM"/>
    </source>
</evidence>
<keyword evidence="3" id="KW-1185">Reference proteome</keyword>
<evidence type="ECO:0000256" key="1">
    <source>
        <dbReference type="SAM" id="SignalP"/>
    </source>
</evidence>
<evidence type="ECO:0000313" key="3">
    <source>
        <dbReference type="Proteomes" id="UP001307889"/>
    </source>
</evidence>
<sequence>MGNDFLALLGIFGVSLLFDTDISLSLSLSADHFKRHVKVSCNDRWQPFRYGQGRRKYPMSAYLSNSISHVRMDPSYGSFRCPSSRRCLSPVAIFMGRRMTEHNMSPANGYRYGYRLFGVRFSYQRTLISGHTYKNQWCVDAT</sequence>
<gene>
    <name evidence="2" type="ORF">NTJ_15088</name>
</gene>
<dbReference type="EMBL" id="AP028922">
    <property type="protein sequence ID" value="BET02268.1"/>
    <property type="molecule type" value="Genomic_DNA"/>
</dbReference>
<reference evidence="2 3" key="1">
    <citation type="submission" date="2023-09" db="EMBL/GenBank/DDBJ databases">
        <title>Nesidiocoris tenuis whole genome shotgun sequence.</title>
        <authorList>
            <person name="Shibata T."/>
            <person name="Shimoda M."/>
            <person name="Kobayashi T."/>
            <person name="Uehara T."/>
        </authorList>
    </citation>
    <scope>NUCLEOTIDE SEQUENCE [LARGE SCALE GENOMIC DNA]</scope>
    <source>
        <strain evidence="2 3">Japan</strain>
    </source>
</reference>
<organism evidence="2 3">
    <name type="scientific">Nesidiocoris tenuis</name>
    <dbReference type="NCBI Taxonomy" id="355587"/>
    <lineage>
        <taxon>Eukaryota</taxon>
        <taxon>Metazoa</taxon>
        <taxon>Ecdysozoa</taxon>
        <taxon>Arthropoda</taxon>
        <taxon>Hexapoda</taxon>
        <taxon>Insecta</taxon>
        <taxon>Pterygota</taxon>
        <taxon>Neoptera</taxon>
        <taxon>Paraneoptera</taxon>
        <taxon>Hemiptera</taxon>
        <taxon>Heteroptera</taxon>
        <taxon>Panheteroptera</taxon>
        <taxon>Cimicomorpha</taxon>
        <taxon>Miridae</taxon>
        <taxon>Dicyphina</taxon>
        <taxon>Nesidiocoris</taxon>
    </lineage>
</organism>